<reference evidence="3" key="1">
    <citation type="submission" date="2022-08" db="UniProtKB">
        <authorList>
            <consortium name="EnsemblMetazoa"/>
        </authorList>
    </citation>
    <scope>IDENTIFICATION</scope>
    <source>
        <strain evidence="3">EBRO</strain>
    </source>
</reference>
<dbReference type="EnsemblMetazoa" id="AATE009988-RA">
    <property type="protein sequence ID" value="AATE009988-PA.1"/>
    <property type="gene ID" value="AATE009988"/>
</dbReference>
<dbReference type="AlphaFoldDB" id="A0A182J294"/>
<keyword evidence="2" id="KW-0732">Signal</keyword>
<protein>
    <submittedName>
        <fullName evidence="3">Uncharacterized protein</fullName>
    </submittedName>
</protein>
<evidence type="ECO:0000256" key="2">
    <source>
        <dbReference type="SAM" id="SignalP"/>
    </source>
</evidence>
<proteinExistence type="predicted"/>
<dbReference type="VEuPathDB" id="VectorBase:AATE009988"/>
<feature type="signal peptide" evidence="2">
    <location>
        <begin position="1"/>
        <end position="28"/>
    </location>
</feature>
<feature type="chain" id="PRO_5043792027" evidence="2">
    <location>
        <begin position="29"/>
        <end position="105"/>
    </location>
</feature>
<organism evidence="3">
    <name type="scientific">Anopheles atroparvus</name>
    <name type="common">European mosquito</name>
    <dbReference type="NCBI Taxonomy" id="41427"/>
    <lineage>
        <taxon>Eukaryota</taxon>
        <taxon>Metazoa</taxon>
        <taxon>Ecdysozoa</taxon>
        <taxon>Arthropoda</taxon>
        <taxon>Hexapoda</taxon>
        <taxon>Insecta</taxon>
        <taxon>Pterygota</taxon>
        <taxon>Neoptera</taxon>
        <taxon>Endopterygota</taxon>
        <taxon>Diptera</taxon>
        <taxon>Nematocera</taxon>
        <taxon>Culicoidea</taxon>
        <taxon>Culicidae</taxon>
        <taxon>Anophelinae</taxon>
        <taxon>Anopheles</taxon>
    </lineage>
</organism>
<evidence type="ECO:0000256" key="1">
    <source>
        <dbReference type="SAM" id="MobiDB-lite"/>
    </source>
</evidence>
<accession>A0A182J294</accession>
<evidence type="ECO:0000313" key="3">
    <source>
        <dbReference type="EnsemblMetazoa" id="AATE009988-PA.1"/>
    </source>
</evidence>
<feature type="region of interest" description="Disordered" evidence="1">
    <location>
        <begin position="54"/>
        <end position="78"/>
    </location>
</feature>
<name>A0A182J294_ANOAO</name>
<sequence>MDSPKIHFAFSLALALLILLLHLQCSQKRLEHSHTLTYSLKRHDYDRSGTAPERFMCSSGGNPQRTERNADCGNVQPKAIPRTGREIIPNIVAVSVMRSPIESTL</sequence>